<dbReference type="SUPFAM" id="SSF54171">
    <property type="entry name" value="DNA-binding domain"/>
    <property type="match status" value="1"/>
</dbReference>
<evidence type="ECO:0000256" key="1">
    <source>
        <dbReference type="ARBA" id="ARBA00022723"/>
    </source>
</evidence>
<keyword evidence="3" id="KW-0862">Zinc</keyword>
<feature type="region of interest" description="Disordered" evidence="5">
    <location>
        <begin position="402"/>
        <end position="448"/>
    </location>
</feature>
<keyword evidence="1" id="KW-0479">Metal-binding</keyword>
<evidence type="ECO:0000256" key="4">
    <source>
        <dbReference type="PROSITE-ProRule" id="PRU00509"/>
    </source>
</evidence>
<reference evidence="8" key="1">
    <citation type="submission" date="2020-10" db="EMBL/GenBank/DDBJ databases">
        <title>Chromosome-scale genome assembly of the Allis shad, Alosa alosa.</title>
        <authorList>
            <person name="Margot Z."/>
            <person name="Christophe K."/>
            <person name="Cabau C."/>
            <person name="Louis A."/>
            <person name="Berthelot C."/>
            <person name="Parey E."/>
            <person name="Roest Crollius H."/>
            <person name="Montfort J."/>
            <person name="Robinson-Rechavi M."/>
            <person name="Bucao C."/>
            <person name="Bouchez O."/>
            <person name="Gislard M."/>
            <person name="Lluch J."/>
            <person name="Milhes M."/>
            <person name="Lampietro C."/>
            <person name="Lopez Roques C."/>
            <person name="Donnadieu C."/>
            <person name="Braasch I."/>
            <person name="Desvignes T."/>
            <person name="Postlethwait J."/>
            <person name="Bobe J."/>
            <person name="Guiguen Y."/>
        </authorList>
    </citation>
    <scope>NUCLEOTIDE SEQUENCE</scope>
    <source>
        <strain evidence="8">M-15738</strain>
        <tissue evidence="8">Blood</tissue>
    </source>
</reference>
<feature type="region of interest" description="Disordered" evidence="5">
    <location>
        <begin position="1"/>
        <end position="20"/>
    </location>
</feature>
<feature type="domain" description="CXXC-type" evidence="7">
    <location>
        <begin position="448"/>
        <end position="496"/>
    </location>
</feature>
<sequence length="841" mass="94079">MTTETEVAKSEPERSMPWLKGWPQSEHRMEAQVIPPMVEAGDLPNGPPPAGWLEPLDDFEEDENDGDQGFHTGGHEKAGTGRDVLKRTHRDGFWTVSQQKRSPAELDELWVDCPNLGKGWKRKEIFRHSGNRSDTYYMSPDGVRLRSKVALANYLPCTDLRSFDFKRGLFKTKSKQKQFNNSEHGISSGQTTPSERSSTPTALPGTPQCVITPQRPNSKRNSKPSRPSSDFGSPPHLTPISPLVQRATRSPSLYPGDLSPATSPSKLASNALWLHPALEPVSPVERPKNEVRSGAPHRHVSMKVQPRFPSPPLTRHIMDPKMVLTANRQRPGLSPSDVSVLNGINVKRDCAKCRRPFSSVGNKELCTSCTPLNNNNPNRNIVFKKIGHGKWVLANPANLKTEKKVKSSEHEMKIPPWKSQRLSELKSKKHPQNSDSEDNEDRAAEFQAQKKRQRRTCFKCEACLRTDCGKCDHCKDKPKFGGRNTKKQKCRLRQCIYEGTFKKYGSKRQAKYETKQHDMKQYILPTRPRSKRKHKRPVWEEDYTDPDDEEEKKQRKRSESVDRDEEEGNEDDEDYGMFELEQVAVNDDISNDYVSGALNTEESSHTFPIVFHNGNLQMELQRSYLQTNGSEGPMVVYSFVAPPAGGAVGLSEDVQMVSMDMGAPVEEEPVEEEPVEPEDLPPVMSGIFSLADGSEPLEGTGEPELLHLLAALRCTVLPAHWMAVLAKGPALQLLQCSRRSAMADTVLQIEPGFHFGLRLQGLPLPPAHPVYERHPPRLTTVSVVVELLLDLEGLAVCQGYPWGSALANQAVLRGRAAGCHLLVDPEEEGESCDRCHPPSSD</sequence>
<comment type="caution">
    <text evidence="8">The sequence shown here is derived from an EMBL/GenBank/DDBJ whole genome shotgun (WGS) entry which is preliminary data.</text>
</comment>
<name>A0AAV6H418_9TELE</name>
<evidence type="ECO:0000259" key="7">
    <source>
        <dbReference type="PROSITE" id="PS51058"/>
    </source>
</evidence>
<feature type="region of interest" description="Disordered" evidence="5">
    <location>
        <begin position="507"/>
        <end position="577"/>
    </location>
</feature>
<feature type="compositionally biased region" description="Basic and acidic residues" evidence="5">
    <location>
        <begin position="402"/>
        <end position="413"/>
    </location>
</feature>
<evidence type="ECO:0000256" key="5">
    <source>
        <dbReference type="SAM" id="MobiDB-lite"/>
    </source>
</evidence>
<gene>
    <name evidence="8" type="ORF">AALO_G00052030</name>
</gene>
<evidence type="ECO:0000313" key="8">
    <source>
        <dbReference type="EMBL" id="KAG5282083.1"/>
    </source>
</evidence>
<feature type="compositionally biased region" description="Polar residues" evidence="5">
    <location>
        <begin position="177"/>
        <end position="201"/>
    </location>
</feature>
<evidence type="ECO:0000256" key="2">
    <source>
        <dbReference type="ARBA" id="ARBA00022771"/>
    </source>
</evidence>
<dbReference type="GO" id="GO:0008270">
    <property type="term" value="F:zinc ion binding"/>
    <property type="evidence" value="ECO:0007669"/>
    <property type="project" value="UniProtKB-KW"/>
</dbReference>
<feature type="compositionally biased region" description="Acidic residues" evidence="5">
    <location>
        <begin position="55"/>
        <end position="66"/>
    </location>
</feature>
<protein>
    <recommendedName>
        <fullName evidence="10">Methyl-CpG-binding domain protein 1</fullName>
    </recommendedName>
</protein>
<dbReference type="EMBL" id="JADWDJ010000004">
    <property type="protein sequence ID" value="KAG5282083.1"/>
    <property type="molecule type" value="Genomic_DNA"/>
</dbReference>
<dbReference type="InterPro" id="IPR001739">
    <property type="entry name" value="Methyl_CpG_DNA-bd"/>
</dbReference>
<feature type="region of interest" description="Disordered" evidence="5">
    <location>
        <begin position="284"/>
        <end position="315"/>
    </location>
</feature>
<evidence type="ECO:0000313" key="9">
    <source>
        <dbReference type="Proteomes" id="UP000823561"/>
    </source>
</evidence>
<dbReference type="GO" id="GO:0003677">
    <property type="term" value="F:DNA binding"/>
    <property type="evidence" value="ECO:0007669"/>
    <property type="project" value="InterPro"/>
</dbReference>
<accession>A0AAV6H418</accession>
<feature type="compositionally biased region" description="Acidic residues" evidence="5">
    <location>
        <begin position="562"/>
        <end position="576"/>
    </location>
</feature>
<feature type="compositionally biased region" description="Basic and acidic residues" evidence="5">
    <location>
        <begin position="1"/>
        <end position="14"/>
    </location>
</feature>
<feature type="region of interest" description="Disordered" evidence="5">
    <location>
        <begin position="174"/>
        <end position="241"/>
    </location>
</feature>
<dbReference type="PROSITE" id="PS50982">
    <property type="entry name" value="MBD"/>
    <property type="match status" value="1"/>
</dbReference>
<dbReference type="AlphaFoldDB" id="A0AAV6H418"/>
<dbReference type="InterPro" id="IPR016177">
    <property type="entry name" value="DNA-bd_dom_sf"/>
</dbReference>
<dbReference type="PROSITE" id="PS51058">
    <property type="entry name" value="ZF_CXXC"/>
    <property type="match status" value="1"/>
</dbReference>
<organism evidence="8 9">
    <name type="scientific">Alosa alosa</name>
    <name type="common">allis shad</name>
    <dbReference type="NCBI Taxonomy" id="278164"/>
    <lineage>
        <taxon>Eukaryota</taxon>
        <taxon>Metazoa</taxon>
        <taxon>Chordata</taxon>
        <taxon>Craniata</taxon>
        <taxon>Vertebrata</taxon>
        <taxon>Euteleostomi</taxon>
        <taxon>Actinopterygii</taxon>
        <taxon>Neopterygii</taxon>
        <taxon>Teleostei</taxon>
        <taxon>Clupei</taxon>
        <taxon>Clupeiformes</taxon>
        <taxon>Clupeoidei</taxon>
        <taxon>Clupeidae</taxon>
        <taxon>Alosa</taxon>
    </lineage>
</organism>
<evidence type="ECO:0008006" key="10">
    <source>
        <dbReference type="Google" id="ProtNLM"/>
    </source>
</evidence>
<dbReference type="Pfam" id="PF01429">
    <property type="entry name" value="MBD"/>
    <property type="match status" value="1"/>
</dbReference>
<dbReference type="Pfam" id="PF02008">
    <property type="entry name" value="zf-CXXC"/>
    <property type="match status" value="1"/>
</dbReference>
<dbReference type="Gene3D" id="3.30.890.10">
    <property type="entry name" value="Methyl-cpg-binding Protein 2, Chain A"/>
    <property type="match status" value="1"/>
</dbReference>
<feature type="compositionally biased region" description="Basic and acidic residues" evidence="5">
    <location>
        <begin position="551"/>
        <end position="561"/>
    </location>
</feature>
<dbReference type="CDD" id="cd01396">
    <property type="entry name" value="MeCP2_MBD"/>
    <property type="match status" value="1"/>
</dbReference>
<dbReference type="SMART" id="SM00391">
    <property type="entry name" value="MBD"/>
    <property type="match status" value="1"/>
</dbReference>
<proteinExistence type="predicted"/>
<keyword evidence="9" id="KW-1185">Reference proteome</keyword>
<evidence type="ECO:0000259" key="6">
    <source>
        <dbReference type="PROSITE" id="PS50982"/>
    </source>
</evidence>
<dbReference type="InterPro" id="IPR002857">
    <property type="entry name" value="Znf_CXXC"/>
</dbReference>
<feature type="compositionally biased region" description="Basic and acidic residues" evidence="5">
    <location>
        <begin position="510"/>
        <end position="520"/>
    </location>
</feature>
<keyword evidence="2 4" id="KW-0863">Zinc-finger</keyword>
<feature type="domain" description="MBD" evidence="6">
    <location>
        <begin position="106"/>
        <end position="170"/>
    </location>
</feature>
<feature type="region of interest" description="Disordered" evidence="5">
    <location>
        <begin position="38"/>
        <end position="80"/>
    </location>
</feature>
<dbReference type="Proteomes" id="UP000823561">
    <property type="component" value="Chromosome 4"/>
</dbReference>
<evidence type="ECO:0000256" key="3">
    <source>
        <dbReference type="ARBA" id="ARBA00022833"/>
    </source>
</evidence>
<feature type="compositionally biased region" description="Acidic residues" evidence="5">
    <location>
        <begin position="540"/>
        <end position="550"/>
    </location>
</feature>